<keyword evidence="6" id="KW-0012">Acyltransferase</keyword>
<feature type="transmembrane region" description="Helical" evidence="8">
    <location>
        <begin position="409"/>
        <end position="432"/>
    </location>
</feature>
<keyword evidence="3 8" id="KW-0812">Transmembrane</keyword>
<accession>A0A8S3Z7Y2</accession>
<comment type="caution">
    <text evidence="9">The sequence shown here is derived from an EMBL/GenBank/DDBJ whole genome shotgun (WGS) entry which is preliminary data.</text>
</comment>
<evidence type="ECO:0000256" key="5">
    <source>
        <dbReference type="ARBA" id="ARBA00023136"/>
    </source>
</evidence>
<feature type="transmembrane region" description="Helical" evidence="8">
    <location>
        <begin position="367"/>
        <end position="388"/>
    </location>
</feature>
<dbReference type="Pfam" id="PF03062">
    <property type="entry name" value="MBOAT"/>
    <property type="match status" value="1"/>
</dbReference>
<evidence type="ECO:0000256" key="3">
    <source>
        <dbReference type="ARBA" id="ARBA00022692"/>
    </source>
</evidence>
<keyword evidence="4 8" id="KW-1133">Transmembrane helix</keyword>
<reference evidence="9" key="1">
    <citation type="submission" date="2021-04" db="EMBL/GenBank/DDBJ databases">
        <authorList>
            <consortium name="Molecular Ecology Group"/>
        </authorList>
    </citation>
    <scope>NUCLEOTIDE SEQUENCE</scope>
</reference>
<evidence type="ECO:0008006" key="11">
    <source>
        <dbReference type="Google" id="ProtNLM"/>
    </source>
</evidence>
<evidence type="ECO:0000256" key="8">
    <source>
        <dbReference type="SAM" id="Phobius"/>
    </source>
</evidence>
<dbReference type="AlphaFoldDB" id="A0A8S3Z7Y2"/>
<feature type="transmembrane region" description="Helical" evidence="8">
    <location>
        <begin position="54"/>
        <end position="87"/>
    </location>
</feature>
<feature type="transmembrane region" description="Helical" evidence="8">
    <location>
        <begin position="20"/>
        <end position="42"/>
    </location>
</feature>
<dbReference type="PANTHER" id="PTHR13906:SF4">
    <property type="entry name" value="LYSOPHOSPHOLIPID ACYLTRANSFERASE 6"/>
    <property type="match status" value="1"/>
</dbReference>
<protein>
    <recommendedName>
        <fullName evidence="11">Membrane bound O-acyltransferase domain containing 2a</fullName>
    </recommendedName>
</protein>
<feature type="transmembrane region" description="Helical" evidence="8">
    <location>
        <begin position="444"/>
        <end position="462"/>
    </location>
</feature>
<evidence type="ECO:0000256" key="1">
    <source>
        <dbReference type="ARBA" id="ARBA00004141"/>
    </source>
</evidence>
<feature type="transmembrane region" description="Helical" evidence="8">
    <location>
        <begin position="172"/>
        <end position="190"/>
    </location>
</feature>
<dbReference type="PANTHER" id="PTHR13906">
    <property type="entry name" value="PORCUPINE"/>
    <property type="match status" value="1"/>
</dbReference>
<feature type="transmembrane region" description="Helical" evidence="8">
    <location>
        <begin position="93"/>
        <end position="113"/>
    </location>
</feature>
<dbReference type="Proteomes" id="UP000678393">
    <property type="component" value="Unassembled WGS sequence"/>
</dbReference>
<dbReference type="OrthoDB" id="286734at2759"/>
<evidence type="ECO:0000256" key="4">
    <source>
        <dbReference type="ARBA" id="ARBA00022989"/>
    </source>
</evidence>
<evidence type="ECO:0000256" key="2">
    <source>
        <dbReference type="ARBA" id="ARBA00022679"/>
    </source>
</evidence>
<feature type="region of interest" description="Disordered" evidence="7">
    <location>
        <begin position="468"/>
        <end position="520"/>
    </location>
</feature>
<evidence type="ECO:0000256" key="6">
    <source>
        <dbReference type="ARBA" id="ARBA00023315"/>
    </source>
</evidence>
<dbReference type="InterPro" id="IPR049941">
    <property type="entry name" value="LPLAT_7/PORCN-like"/>
</dbReference>
<dbReference type="GO" id="GO:0016746">
    <property type="term" value="F:acyltransferase activity"/>
    <property type="evidence" value="ECO:0007669"/>
    <property type="project" value="UniProtKB-KW"/>
</dbReference>
<feature type="compositionally biased region" description="Basic and acidic residues" evidence="7">
    <location>
        <begin position="470"/>
        <end position="520"/>
    </location>
</feature>
<gene>
    <name evidence="9" type="ORF">CUNI_LOCUS11061</name>
</gene>
<organism evidence="9 10">
    <name type="scientific">Candidula unifasciata</name>
    <dbReference type="NCBI Taxonomy" id="100452"/>
    <lineage>
        <taxon>Eukaryota</taxon>
        <taxon>Metazoa</taxon>
        <taxon>Spiralia</taxon>
        <taxon>Lophotrochozoa</taxon>
        <taxon>Mollusca</taxon>
        <taxon>Gastropoda</taxon>
        <taxon>Heterobranchia</taxon>
        <taxon>Euthyneura</taxon>
        <taxon>Panpulmonata</taxon>
        <taxon>Eupulmonata</taxon>
        <taxon>Stylommatophora</taxon>
        <taxon>Helicina</taxon>
        <taxon>Helicoidea</taxon>
        <taxon>Geomitridae</taxon>
        <taxon>Candidula</taxon>
    </lineage>
</organism>
<keyword evidence="5 8" id="KW-0472">Membrane</keyword>
<evidence type="ECO:0000256" key="7">
    <source>
        <dbReference type="SAM" id="MobiDB-lite"/>
    </source>
</evidence>
<proteinExistence type="predicted"/>
<evidence type="ECO:0000313" key="10">
    <source>
        <dbReference type="Proteomes" id="UP000678393"/>
    </source>
</evidence>
<keyword evidence="2" id="KW-0808">Transferase</keyword>
<dbReference type="GO" id="GO:0016020">
    <property type="term" value="C:membrane"/>
    <property type="evidence" value="ECO:0007669"/>
    <property type="project" value="UniProtKB-SubCell"/>
</dbReference>
<dbReference type="GO" id="GO:0030258">
    <property type="term" value="P:lipid modification"/>
    <property type="evidence" value="ECO:0007669"/>
    <property type="project" value="TreeGrafter"/>
</dbReference>
<keyword evidence="10" id="KW-1185">Reference proteome</keyword>
<feature type="transmembrane region" description="Helical" evidence="8">
    <location>
        <begin position="254"/>
        <end position="276"/>
    </location>
</feature>
<name>A0A8S3Z7Y2_9EUPU</name>
<dbReference type="InterPro" id="IPR004299">
    <property type="entry name" value="MBOAT_fam"/>
</dbReference>
<feature type="transmembrane region" description="Helical" evidence="8">
    <location>
        <begin position="223"/>
        <end position="242"/>
    </location>
</feature>
<evidence type="ECO:0000313" key="9">
    <source>
        <dbReference type="EMBL" id="CAG5125503.1"/>
    </source>
</evidence>
<comment type="subcellular location">
    <subcellularLocation>
        <location evidence="1">Membrane</location>
        <topology evidence="1">Multi-pass membrane protein</topology>
    </subcellularLocation>
</comment>
<sequence length="534" mass="61991">MWSVSQLLVGSEWMMWSVSLLLLNFVVAQLTGLLLGFGLRFFLPHSLGRPAWRLLYCLLSGLYLLWFMIGWSTWLVLFQVFVCYALLKYFPQNHMQVAVFCFALGYMLTLYVLRLLENFEHLCYDPTYPLMITTQKLTSLAFSISDWRLLHKHGKQLDQERQKWAVRQMPSLLEYFSFVLSFQGILAGPFCHYNTFRAFIEGNTQERLQVPSGCLSYTCNHSLVVPVVSYYVILSGQLFFYTVRSVIMCTVRSVIMCTLLCVLSVQLLCVLSGQLLCVLSGQLLCLSMCFPADAIYNASGMGYAGKDEHGRHQWTEMSNVFVFKIETATSPKVYMDNWNILTTHWLRYVCYTRAPYWNTLLTFMLSAAWHGLFIGYYVTFVSAAFTVQAARRFRANVRPLFQSSPASRLLYDIFTFVATQLSISFLVLSFVVLKWEPTVRFHSSFYWCLHVITAVILIVLPSKKSPRAPLKQEENHHNKHQDQQNHHQKHHLSEKQSREQQQDQMDGREKEVYDIAKDGDGRVRQREVMFVQKS</sequence>
<dbReference type="EMBL" id="CAJHNH020002077">
    <property type="protein sequence ID" value="CAG5125503.1"/>
    <property type="molecule type" value="Genomic_DNA"/>
</dbReference>